<dbReference type="PROSITE" id="PS52016">
    <property type="entry name" value="TONB_DEPENDENT_REC_3"/>
    <property type="match status" value="1"/>
</dbReference>
<keyword evidence="8" id="KW-0732">Signal</keyword>
<evidence type="ECO:0000313" key="11">
    <source>
        <dbReference type="Proteomes" id="UP001517247"/>
    </source>
</evidence>
<gene>
    <name evidence="10" type="ORF">E6A44_013630</name>
</gene>
<dbReference type="RefSeq" id="WP_138723717.1">
    <property type="nucleotide sequence ID" value="NZ_SSHJ02000007.1"/>
</dbReference>
<dbReference type="SUPFAM" id="SSF49464">
    <property type="entry name" value="Carboxypeptidase regulatory domain-like"/>
    <property type="match status" value="1"/>
</dbReference>
<dbReference type="InterPro" id="IPR023997">
    <property type="entry name" value="TonB-dep_OMP_SusC/RagA_CS"/>
</dbReference>
<dbReference type="Proteomes" id="UP001517247">
    <property type="component" value="Unassembled WGS sequence"/>
</dbReference>
<evidence type="ECO:0000256" key="1">
    <source>
        <dbReference type="ARBA" id="ARBA00004571"/>
    </source>
</evidence>
<proteinExistence type="inferred from homology"/>
<keyword evidence="5 7" id="KW-0472">Membrane</keyword>
<dbReference type="InterPro" id="IPR039426">
    <property type="entry name" value="TonB-dep_rcpt-like"/>
</dbReference>
<keyword evidence="4 7" id="KW-0812">Transmembrane</keyword>
<keyword evidence="6 7" id="KW-0998">Cell outer membrane</keyword>
<protein>
    <submittedName>
        <fullName evidence="10">SusC/RagA family TonB-linked outer membrane protein</fullName>
    </submittedName>
</protein>
<dbReference type="Gene3D" id="2.40.170.20">
    <property type="entry name" value="TonB-dependent receptor, beta-barrel domain"/>
    <property type="match status" value="1"/>
</dbReference>
<comment type="subcellular location">
    <subcellularLocation>
        <location evidence="1 7">Cell outer membrane</location>
        <topology evidence="1 7">Multi-pass membrane protein</topology>
    </subcellularLocation>
</comment>
<evidence type="ECO:0000256" key="7">
    <source>
        <dbReference type="PROSITE-ProRule" id="PRU01360"/>
    </source>
</evidence>
<dbReference type="NCBIfam" id="TIGR04057">
    <property type="entry name" value="SusC_RagA_signa"/>
    <property type="match status" value="1"/>
</dbReference>
<sequence length="1065" mass="119594">MKTKLGILLISLWLAMPAMAQQLFLEGKVISATDQQPLAHVNIRITGTDIGTSTDGKGWFNLPIKSKINQLQLSLTGYKTLIVQVNWELNKSPSFSLSPSVETLQEVTVSTGYQTLPKERATGSFVQIDNKTYNQQIGTNVLDRLRTITNGVAPVSDRIGVFGDNAMLIRGMSTLTVAIQKPLVILDNFEYQGDLNNVNPNDIESVNFLKDAAAGSIWGAKAANGVIVITTKKGKYGQAIKVDLVSSITLAAPPNLFYDQAISGADLIEVENLLFSKQYRFTDTARANRPPFSPAYELMFQHKAGRLTGAELDAQLASLAGHDVRNDFNQYFYRQMANQQHALSLSGGSSQMAWSLGLGADRNISNLDARYNRYTIRWANQLKLSEKLHFNLDAAYAYTNSTSGAPGYGNINLGTGMLPIYSSFADVAGKATPLYAYYRQGYIDDIGAGKLLDWRYYPLNDYKESVTRDQTHDLSATLGLDYQLIPQLKLALKYRIQRQSYELNTVHSLQSYTARNLINSFTQVNSGTGVITYPLPKGAILDFSDEDLTAQNLRAQLNFTENWKDHQVNLLVGTEWSEKVANSNTDRRYGYDPDILLFNAVDLVNPYPSYMTGGQLYIPNLANMGSTNNRFVSWFANGAYTYKQRYTLSASARRDASNLFGVATNDRWKPLWSVGVAWNVLKEEWIKSPWLQQLKLRGSYGKQGNIDPRKVAVTTISYQANSNFTRSFYSQIANYPNPDLRWEEVTMLNLGLDFALFNQRLSGSVEYYTKHMDDLYASMPIDLTTGITAGSVLRNVGRAKGRGWDIQLRGYTNFGQLKWSKDLIFNTYTDKVSHLSQEVSLGRQAMASGFNILQGYSPSALFAYRWAGLDGQTGDPIGYFNGQQTKDYNAIVNQTTLQDAVFIGTQMPKYFGSLGTSFAYKDLELALRFTYKFAYFFRRNSIDYNALVTKLQGHADYAQRWQQPGDELHTNVPAMVYPLNSARDDFYRNAEILFEKGDHIRLQYVNLSYSLRPAAYPWLPFRAMKLSFAANQLPIIWRANKAGLDPETATLQRPANFSFVLNINF</sequence>
<dbReference type="InterPro" id="IPR008969">
    <property type="entry name" value="CarboxyPept-like_regulatory"/>
</dbReference>
<reference evidence="10 11" key="1">
    <citation type="submission" date="2024-12" db="EMBL/GenBank/DDBJ databases">
        <authorList>
            <person name="Hu S."/>
        </authorList>
    </citation>
    <scope>NUCLEOTIDE SEQUENCE [LARGE SCALE GENOMIC DNA]</scope>
    <source>
        <strain evidence="10 11">THG-T11</strain>
    </source>
</reference>
<dbReference type="InterPro" id="IPR037066">
    <property type="entry name" value="Plug_dom_sf"/>
</dbReference>
<dbReference type="NCBIfam" id="TIGR04056">
    <property type="entry name" value="OMP_RagA_SusC"/>
    <property type="match status" value="1"/>
</dbReference>
<dbReference type="EMBL" id="SSHJ02000007">
    <property type="protein sequence ID" value="MFN0256623.1"/>
    <property type="molecule type" value="Genomic_DNA"/>
</dbReference>
<comment type="caution">
    <text evidence="10">The sequence shown here is derived from an EMBL/GenBank/DDBJ whole genome shotgun (WGS) entry which is preliminary data.</text>
</comment>
<dbReference type="Gene3D" id="2.60.40.1120">
    <property type="entry name" value="Carboxypeptidase-like, regulatory domain"/>
    <property type="match status" value="1"/>
</dbReference>
<keyword evidence="3 7" id="KW-1134">Transmembrane beta strand</keyword>
<evidence type="ECO:0000313" key="10">
    <source>
        <dbReference type="EMBL" id="MFN0256623.1"/>
    </source>
</evidence>
<evidence type="ECO:0000256" key="3">
    <source>
        <dbReference type="ARBA" id="ARBA00022452"/>
    </source>
</evidence>
<evidence type="ECO:0000256" key="6">
    <source>
        <dbReference type="ARBA" id="ARBA00023237"/>
    </source>
</evidence>
<dbReference type="Pfam" id="PF13715">
    <property type="entry name" value="CarbopepD_reg_2"/>
    <property type="match status" value="1"/>
</dbReference>
<feature type="signal peptide" evidence="8">
    <location>
        <begin position="1"/>
        <end position="20"/>
    </location>
</feature>
<dbReference type="InterPro" id="IPR023996">
    <property type="entry name" value="TonB-dep_OMP_SusC/RagA"/>
</dbReference>
<evidence type="ECO:0000256" key="4">
    <source>
        <dbReference type="ARBA" id="ARBA00022692"/>
    </source>
</evidence>
<accession>A0ABW9J7V9</accession>
<dbReference type="InterPro" id="IPR036942">
    <property type="entry name" value="Beta-barrel_TonB_sf"/>
</dbReference>
<feature type="domain" description="TonB-dependent receptor plug" evidence="9">
    <location>
        <begin position="118"/>
        <end position="226"/>
    </location>
</feature>
<dbReference type="Gene3D" id="2.170.130.10">
    <property type="entry name" value="TonB-dependent receptor, plug domain"/>
    <property type="match status" value="1"/>
</dbReference>
<dbReference type="SUPFAM" id="SSF56935">
    <property type="entry name" value="Porins"/>
    <property type="match status" value="1"/>
</dbReference>
<feature type="chain" id="PRO_5045695935" evidence="8">
    <location>
        <begin position="21"/>
        <end position="1065"/>
    </location>
</feature>
<comment type="similarity">
    <text evidence="7">Belongs to the TonB-dependent receptor family.</text>
</comment>
<evidence type="ECO:0000256" key="8">
    <source>
        <dbReference type="SAM" id="SignalP"/>
    </source>
</evidence>
<evidence type="ECO:0000259" key="9">
    <source>
        <dbReference type="Pfam" id="PF07715"/>
    </source>
</evidence>
<keyword evidence="11" id="KW-1185">Reference proteome</keyword>
<evidence type="ECO:0000256" key="2">
    <source>
        <dbReference type="ARBA" id="ARBA00022448"/>
    </source>
</evidence>
<evidence type="ECO:0000256" key="5">
    <source>
        <dbReference type="ARBA" id="ARBA00023136"/>
    </source>
</evidence>
<organism evidence="10 11">
    <name type="scientific">Pedobacter ureilyticus</name>
    <dbReference type="NCBI Taxonomy" id="1393051"/>
    <lineage>
        <taxon>Bacteria</taxon>
        <taxon>Pseudomonadati</taxon>
        <taxon>Bacteroidota</taxon>
        <taxon>Sphingobacteriia</taxon>
        <taxon>Sphingobacteriales</taxon>
        <taxon>Sphingobacteriaceae</taxon>
        <taxon>Pedobacter</taxon>
    </lineage>
</organism>
<name>A0ABW9J7V9_9SPHI</name>
<dbReference type="Pfam" id="PF07715">
    <property type="entry name" value="Plug"/>
    <property type="match status" value="1"/>
</dbReference>
<dbReference type="InterPro" id="IPR012910">
    <property type="entry name" value="Plug_dom"/>
</dbReference>
<keyword evidence="2 7" id="KW-0813">Transport</keyword>